<name>A0A840J3Y0_9PSEU</name>
<protein>
    <submittedName>
        <fullName evidence="3">Uncharacterized protein</fullName>
    </submittedName>
</protein>
<organism evidence="3 4">
    <name type="scientific">Amycolatopsis jiangsuensis</name>
    <dbReference type="NCBI Taxonomy" id="1181879"/>
    <lineage>
        <taxon>Bacteria</taxon>
        <taxon>Bacillati</taxon>
        <taxon>Actinomycetota</taxon>
        <taxon>Actinomycetes</taxon>
        <taxon>Pseudonocardiales</taxon>
        <taxon>Pseudonocardiaceae</taxon>
        <taxon>Amycolatopsis</taxon>
    </lineage>
</organism>
<comment type="caution">
    <text evidence="3">The sequence shown here is derived from an EMBL/GenBank/DDBJ whole genome shotgun (WGS) entry which is preliminary data.</text>
</comment>
<evidence type="ECO:0000313" key="4">
    <source>
        <dbReference type="Proteomes" id="UP000581769"/>
    </source>
</evidence>
<accession>A0A840J3Y0</accession>
<dbReference type="AlphaFoldDB" id="A0A840J3Y0"/>
<keyword evidence="2" id="KW-1133">Transmembrane helix</keyword>
<reference evidence="3 4" key="1">
    <citation type="submission" date="2020-08" db="EMBL/GenBank/DDBJ databases">
        <title>Sequencing the genomes of 1000 actinobacteria strains.</title>
        <authorList>
            <person name="Klenk H.-P."/>
        </authorList>
    </citation>
    <scope>NUCLEOTIDE SEQUENCE [LARGE SCALE GENOMIC DNA]</scope>
    <source>
        <strain evidence="3 4">DSM 45859</strain>
    </source>
</reference>
<dbReference type="Proteomes" id="UP000581769">
    <property type="component" value="Unassembled WGS sequence"/>
</dbReference>
<evidence type="ECO:0000256" key="2">
    <source>
        <dbReference type="SAM" id="Phobius"/>
    </source>
</evidence>
<dbReference type="RefSeq" id="WP_184784259.1">
    <property type="nucleotide sequence ID" value="NZ_JACHMG010000001.1"/>
</dbReference>
<keyword evidence="2" id="KW-0472">Membrane</keyword>
<dbReference type="EMBL" id="JACHMG010000001">
    <property type="protein sequence ID" value="MBB4689796.1"/>
    <property type="molecule type" value="Genomic_DNA"/>
</dbReference>
<evidence type="ECO:0000313" key="3">
    <source>
        <dbReference type="EMBL" id="MBB4689796.1"/>
    </source>
</evidence>
<keyword evidence="4" id="KW-1185">Reference proteome</keyword>
<gene>
    <name evidence="3" type="ORF">BJY18_007281</name>
</gene>
<sequence length="87" mass="9056">MTAAMKRARVVLSGAHCWRPVRLAEVVGFGGIVAVTVAAAVLGLVGCKPVEGAPSPRAPYSEDAGKPDYRCGYDGNRRCPADGSVNR</sequence>
<feature type="region of interest" description="Disordered" evidence="1">
    <location>
        <begin position="51"/>
        <end position="70"/>
    </location>
</feature>
<feature type="transmembrane region" description="Helical" evidence="2">
    <location>
        <begin position="21"/>
        <end position="45"/>
    </location>
</feature>
<keyword evidence="2" id="KW-0812">Transmembrane</keyword>
<proteinExistence type="predicted"/>
<evidence type="ECO:0000256" key="1">
    <source>
        <dbReference type="SAM" id="MobiDB-lite"/>
    </source>
</evidence>